<dbReference type="AlphaFoldDB" id="A0A1X0NT01"/>
<name>A0A1X0NT01_9TRYP</name>
<dbReference type="RefSeq" id="XP_028881888.1">
    <property type="nucleotide sequence ID" value="XM_029026916.1"/>
</dbReference>
<evidence type="ECO:0000313" key="2">
    <source>
        <dbReference type="EMBL" id="ORC87822.1"/>
    </source>
</evidence>
<dbReference type="GeneID" id="39986696"/>
<sequence>MARKFFTAVLILLLFLQTVNGAIVVGRVPDGAYCGNYSYGLVTGRISLGSLPNTFDIALTVFGDDYNCKNERYKYDEKTNKMEVPDSNNPNDCLGKLLVQNKLTLSVQYYPKEDELELDLGIAKIMLTQCG</sequence>
<dbReference type="Proteomes" id="UP000192257">
    <property type="component" value="Unassembled WGS sequence"/>
</dbReference>
<organism evidence="2 3">
    <name type="scientific">Trypanosoma theileri</name>
    <dbReference type="NCBI Taxonomy" id="67003"/>
    <lineage>
        <taxon>Eukaryota</taxon>
        <taxon>Discoba</taxon>
        <taxon>Euglenozoa</taxon>
        <taxon>Kinetoplastea</taxon>
        <taxon>Metakinetoplastina</taxon>
        <taxon>Trypanosomatida</taxon>
        <taxon>Trypanosomatidae</taxon>
        <taxon>Trypanosoma</taxon>
    </lineage>
</organism>
<dbReference type="VEuPathDB" id="TriTrypDB:TM35_000202310"/>
<feature type="chain" id="PRO_5010881663" evidence="1">
    <location>
        <begin position="22"/>
        <end position="131"/>
    </location>
</feature>
<evidence type="ECO:0000256" key="1">
    <source>
        <dbReference type="SAM" id="SignalP"/>
    </source>
</evidence>
<gene>
    <name evidence="2" type="ORF">TM35_000202310</name>
</gene>
<proteinExistence type="predicted"/>
<feature type="signal peptide" evidence="1">
    <location>
        <begin position="1"/>
        <end position="21"/>
    </location>
</feature>
<reference evidence="2 3" key="1">
    <citation type="submission" date="2017-03" db="EMBL/GenBank/DDBJ databases">
        <title>An alternative strategy for trypanosome survival in the mammalian bloodstream revealed through genome and transcriptome analysis of the ubiquitous bovine parasite Trypanosoma (Megatrypanum) theileri.</title>
        <authorList>
            <person name="Kelly S."/>
            <person name="Ivens A."/>
            <person name="Mott A."/>
            <person name="O'Neill E."/>
            <person name="Emms D."/>
            <person name="Macleod O."/>
            <person name="Voorheis P."/>
            <person name="Matthews J."/>
            <person name="Matthews K."/>
            <person name="Carrington M."/>
        </authorList>
    </citation>
    <scope>NUCLEOTIDE SEQUENCE [LARGE SCALE GENOMIC DNA]</scope>
    <source>
        <strain evidence="2">Edinburgh</strain>
    </source>
</reference>
<dbReference type="OrthoDB" id="264266at2759"/>
<evidence type="ECO:0000313" key="3">
    <source>
        <dbReference type="Proteomes" id="UP000192257"/>
    </source>
</evidence>
<keyword evidence="3" id="KW-1185">Reference proteome</keyword>
<dbReference type="EMBL" id="NBCO01000020">
    <property type="protein sequence ID" value="ORC87822.1"/>
    <property type="molecule type" value="Genomic_DNA"/>
</dbReference>
<accession>A0A1X0NT01</accession>
<protein>
    <submittedName>
        <fullName evidence="2">Uncharacterized protein</fullName>
    </submittedName>
</protein>
<keyword evidence="1" id="KW-0732">Signal</keyword>
<comment type="caution">
    <text evidence="2">The sequence shown here is derived from an EMBL/GenBank/DDBJ whole genome shotgun (WGS) entry which is preliminary data.</text>
</comment>